<feature type="region of interest" description="Disordered" evidence="4">
    <location>
        <begin position="544"/>
        <end position="589"/>
    </location>
</feature>
<organism evidence="7 8">
    <name type="scientific">Zostera marina</name>
    <name type="common">Eelgrass</name>
    <dbReference type="NCBI Taxonomy" id="29655"/>
    <lineage>
        <taxon>Eukaryota</taxon>
        <taxon>Viridiplantae</taxon>
        <taxon>Streptophyta</taxon>
        <taxon>Embryophyta</taxon>
        <taxon>Tracheophyta</taxon>
        <taxon>Spermatophyta</taxon>
        <taxon>Magnoliopsida</taxon>
        <taxon>Liliopsida</taxon>
        <taxon>Zosteraceae</taxon>
        <taxon>Zostera</taxon>
    </lineage>
</organism>
<protein>
    <submittedName>
        <fullName evidence="7">Phototropic-responsive NPH3 family protein</fullName>
    </submittedName>
</protein>
<dbReference type="InterPro" id="IPR043454">
    <property type="entry name" value="NPH3/RPT2-like"/>
</dbReference>
<feature type="compositionally biased region" description="Polar residues" evidence="4">
    <location>
        <begin position="544"/>
        <end position="563"/>
    </location>
</feature>
<comment type="similarity">
    <text evidence="3">Belongs to the NPH3 family.</text>
</comment>
<dbReference type="GO" id="GO:0016567">
    <property type="term" value="P:protein ubiquitination"/>
    <property type="evidence" value="ECO:0007669"/>
    <property type="project" value="UniProtKB-UniPathway"/>
</dbReference>
<dbReference type="Proteomes" id="UP000036987">
    <property type="component" value="Unassembled WGS sequence"/>
</dbReference>
<feature type="region of interest" description="Disordered" evidence="4">
    <location>
        <begin position="482"/>
        <end position="521"/>
    </location>
</feature>
<comment type="caution">
    <text evidence="7">The sequence shown here is derived from an EMBL/GenBank/DDBJ whole genome shotgun (WGS) entry which is preliminary data.</text>
</comment>
<dbReference type="AlphaFoldDB" id="A0A0K9PIA5"/>
<dbReference type="OMA" id="DEKRRIC"/>
<reference evidence="8" key="1">
    <citation type="journal article" date="2016" name="Nature">
        <title>The genome of the seagrass Zostera marina reveals angiosperm adaptation to the sea.</title>
        <authorList>
            <person name="Olsen J.L."/>
            <person name="Rouze P."/>
            <person name="Verhelst B."/>
            <person name="Lin Y.-C."/>
            <person name="Bayer T."/>
            <person name="Collen J."/>
            <person name="Dattolo E."/>
            <person name="De Paoli E."/>
            <person name="Dittami S."/>
            <person name="Maumus F."/>
            <person name="Michel G."/>
            <person name="Kersting A."/>
            <person name="Lauritano C."/>
            <person name="Lohaus R."/>
            <person name="Toepel M."/>
            <person name="Tonon T."/>
            <person name="Vanneste K."/>
            <person name="Amirebrahimi M."/>
            <person name="Brakel J."/>
            <person name="Bostroem C."/>
            <person name="Chovatia M."/>
            <person name="Grimwood J."/>
            <person name="Jenkins J.W."/>
            <person name="Jueterbock A."/>
            <person name="Mraz A."/>
            <person name="Stam W.T."/>
            <person name="Tice H."/>
            <person name="Bornberg-Bauer E."/>
            <person name="Green P.J."/>
            <person name="Pearson G.A."/>
            <person name="Procaccini G."/>
            <person name="Duarte C.M."/>
            <person name="Schmutz J."/>
            <person name="Reusch T.B.H."/>
            <person name="Van de Peer Y."/>
        </authorList>
    </citation>
    <scope>NUCLEOTIDE SEQUENCE [LARGE SCALE GENOMIC DNA]</scope>
    <source>
        <strain evidence="8">cv. Finnish</strain>
    </source>
</reference>
<comment type="pathway">
    <text evidence="1">Protein modification; protein ubiquitination.</text>
</comment>
<keyword evidence="2" id="KW-0833">Ubl conjugation pathway</keyword>
<dbReference type="InterPro" id="IPR011333">
    <property type="entry name" value="SKP1/BTB/POZ_sf"/>
</dbReference>
<evidence type="ECO:0000313" key="7">
    <source>
        <dbReference type="EMBL" id="KMZ68684.1"/>
    </source>
</evidence>
<name>A0A0K9PIA5_ZOSMR</name>
<dbReference type="SUPFAM" id="SSF54695">
    <property type="entry name" value="POZ domain"/>
    <property type="match status" value="1"/>
</dbReference>
<evidence type="ECO:0000259" key="6">
    <source>
        <dbReference type="PROSITE" id="PS51649"/>
    </source>
</evidence>
<dbReference type="OrthoDB" id="624345at2759"/>
<sequence>MKFMKLGCKPDTFQSQGKSTRYIASELPTDITVVIADVRFFLHKFPLLSKSNLLHGLILKASEENSDEVHIDDIPGGDLAFELCAKFCYGIAVTLNAHNVFVARCAAMYLEMTEDIERGNLIYKLEVFINSSILRSWKDSIIALQTTASLPSSSEEIQMVGRCIESIASKTSLDTSDVHWSYTYTRKSISSPAEDRSVPEDWWVEDLTDLDISLYEKVMVAVAAESRHGMKRLPRSNIVGVALRTYAYRWLPTDLTAIETHHKSVIETIIRLLPSDDKLSGCSCSFLSTLLKLANVVGIDAHPRDELLDRISWQLENASIKDLMVPTDSAAYNINLLQDLVGRFLMQENLNSNHCISHGSLLAVGKLIDGCLLQVASNPAQQLTSFIDLSRALPDSCRLIHDGLYAAVDTYLQEHADLTEDEKRRICGVMNVRKLSPEACLHAMQNERLPLRVIVQVLYFKQLRAGGVSKEADWEKCGEVKHEITEEEEEEEEEDRQLRSIVKDTNGRSHGKINNNITASGGGFLLPSRSRRILKRFWIGKSQQSDIKNKTISSEETSATGSQSPVVSVVPGESKSTGSSSRNRRYSIS</sequence>
<gene>
    <name evidence="7" type="ORF">ZOSMA_230G00040</name>
</gene>
<dbReference type="UniPathway" id="UPA00143"/>
<feature type="compositionally biased region" description="Acidic residues" evidence="4">
    <location>
        <begin position="485"/>
        <end position="495"/>
    </location>
</feature>
<dbReference type="PANTHER" id="PTHR32370">
    <property type="entry name" value="OS12G0117600 PROTEIN"/>
    <property type="match status" value="1"/>
</dbReference>
<feature type="domain" description="BTB" evidence="5">
    <location>
        <begin position="29"/>
        <end position="97"/>
    </location>
</feature>
<dbReference type="Pfam" id="PF00651">
    <property type="entry name" value="BTB"/>
    <property type="match status" value="1"/>
</dbReference>
<feature type="compositionally biased region" description="Basic and acidic residues" evidence="4">
    <location>
        <begin position="496"/>
        <end position="507"/>
    </location>
</feature>
<evidence type="ECO:0000313" key="8">
    <source>
        <dbReference type="Proteomes" id="UP000036987"/>
    </source>
</evidence>
<dbReference type="Pfam" id="PF03000">
    <property type="entry name" value="NPH3"/>
    <property type="match status" value="1"/>
</dbReference>
<evidence type="ECO:0000256" key="3">
    <source>
        <dbReference type="PROSITE-ProRule" id="PRU00982"/>
    </source>
</evidence>
<dbReference type="Gene3D" id="3.30.710.10">
    <property type="entry name" value="Potassium Channel Kv1.1, Chain A"/>
    <property type="match status" value="1"/>
</dbReference>
<keyword evidence="8" id="KW-1185">Reference proteome</keyword>
<dbReference type="InterPro" id="IPR000210">
    <property type="entry name" value="BTB/POZ_dom"/>
</dbReference>
<evidence type="ECO:0000256" key="4">
    <source>
        <dbReference type="SAM" id="MobiDB-lite"/>
    </source>
</evidence>
<dbReference type="PROSITE" id="PS51649">
    <property type="entry name" value="NPH3"/>
    <property type="match status" value="1"/>
</dbReference>
<dbReference type="PROSITE" id="PS50097">
    <property type="entry name" value="BTB"/>
    <property type="match status" value="1"/>
</dbReference>
<accession>A0A0K9PIA5</accession>
<dbReference type="EMBL" id="LFYR01000814">
    <property type="protein sequence ID" value="KMZ68684.1"/>
    <property type="molecule type" value="Genomic_DNA"/>
</dbReference>
<proteinExistence type="inferred from homology"/>
<dbReference type="InterPro" id="IPR027356">
    <property type="entry name" value="NPH3_dom"/>
</dbReference>
<evidence type="ECO:0000256" key="1">
    <source>
        <dbReference type="ARBA" id="ARBA00004906"/>
    </source>
</evidence>
<evidence type="ECO:0000259" key="5">
    <source>
        <dbReference type="PROSITE" id="PS50097"/>
    </source>
</evidence>
<evidence type="ECO:0000256" key="2">
    <source>
        <dbReference type="ARBA" id="ARBA00022786"/>
    </source>
</evidence>
<dbReference type="STRING" id="29655.A0A0K9PIA5"/>
<feature type="domain" description="NPH3" evidence="6">
    <location>
        <begin position="201"/>
        <end position="464"/>
    </location>
</feature>